<evidence type="ECO:0000313" key="4">
    <source>
        <dbReference type="Proteomes" id="UP000094444"/>
    </source>
</evidence>
<dbReference type="InterPro" id="IPR036477">
    <property type="entry name" value="Formyl_transf_N_sf"/>
</dbReference>
<evidence type="ECO:0000313" key="3">
    <source>
        <dbReference type="EMBL" id="POS70638.1"/>
    </source>
</evidence>
<dbReference type="AlphaFoldDB" id="A0A2P5HK57"/>
<dbReference type="Pfam" id="PF02911">
    <property type="entry name" value="Formyl_trans_C"/>
    <property type="match status" value="1"/>
</dbReference>
<gene>
    <name evidence="3" type="ORF">DHEL01_v210970</name>
</gene>
<evidence type="ECO:0000259" key="2">
    <source>
        <dbReference type="Pfam" id="PF02911"/>
    </source>
</evidence>
<feature type="compositionally biased region" description="Low complexity" evidence="1">
    <location>
        <begin position="634"/>
        <end position="645"/>
    </location>
</feature>
<dbReference type="PANTHER" id="PTHR43388">
    <property type="entry name" value="HYDROGENASE MATURATION FACTOR HOXX"/>
    <property type="match status" value="1"/>
</dbReference>
<dbReference type="Gene3D" id="3.40.50.12230">
    <property type="match status" value="1"/>
</dbReference>
<feature type="compositionally biased region" description="Low complexity" evidence="1">
    <location>
        <begin position="588"/>
        <end position="615"/>
    </location>
</feature>
<dbReference type="Gene3D" id="3.90.226.10">
    <property type="entry name" value="2-enoyl-CoA Hydratase, Chain A, domain 1"/>
    <property type="match status" value="1"/>
</dbReference>
<dbReference type="Pfam" id="PF00378">
    <property type="entry name" value="ECH_1"/>
    <property type="match status" value="1"/>
</dbReference>
<dbReference type="SUPFAM" id="SSF53328">
    <property type="entry name" value="Formyltransferase"/>
    <property type="match status" value="1"/>
</dbReference>
<comment type="caution">
    <text evidence="3">The sequence shown here is derived from an EMBL/GenBank/DDBJ whole genome shotgun (WGS) entry which is preliminary data.</text>
</comment>
<dbReference type="GO" id="GO:0016740">
    <property type="term" value="F:transferase activity"/>
    <property type="evidence" value="ECO:0007669"/>
    <property type="project" value="UniProtKB-KW"/>
</dbReference>
<dbReference type="EMBL" id="MAVT02001553">
    <property type="protein sequence ID" value="POS70638.1"/>
    <property type="molecule type" value="Genomic_DNA"/>
</dbReference>
<dbReference type="InterPro" id="IPR011034">
    <property type="entry name" value="Formyl_transferase-like_C_sf"/>
</dbReference>
<dbReference type="InterPro" id="IPR001753">
    <property type="entry name" value="Enoyl-CoA_hydra/iso"/>
</dbReference>
<dbReference type="STRING" id="158607.A0A2P5HK57"/>
<dbReference type="SUPFAM" id="SSF52096">
    <property type="entry name" value="ClpP/crotonase"/>
    <property type="match status" value="1"/>
</dbReference>
<organism evidence="3 4">
    <name type="scientific">Diaporthe helianthi</name>
    <dbReference type="NCBI Taxonomy" id="158607"/>
    <lineage>
        <taxon>Eukaryota</taxon>
        <taxon>Fungi</taxon>
        <taxon>Dikarya</taxon>
        <taxon>Ascomycota</taxon>
        <taxon>Pezizomycotina</taxon>
        <taxon>Sordariomycetes</taxon>
        <taxon>Sordariomycetidae</taxon>
        <taxon>Diaporthales</taxon>
        <taxon>Diaporthaceae</taxon>
        <taxon>Diaporthe</taxon>
    </lineage>
</organism>
<evidence type="ECO:0000256" key="1">
    <source>
        <dbReference type="SAM" id="MobiDB-lite"/>
    </source>
</evidence>
<dbReference type="InterPro" id="IPR005793">
    <property type="entry name" value="Formyl_trans_C"/>
</dbReference>
<proteinExistence type="predicted"/>
<feature type="domain" description="Formyl transferase C-terminal" evidence="2">
    <location>
        <begin position="244"/>
        <end position="325"/>
    </location>
</feature>
<dbReference type="SUPFAM" id="SSF50486">
    <property type="entry name" value="FMT C-terminal domain-like"/>
    <property type="match status" value="1"/>
</dbReference>
<feature type="region of interest" description="Disordered" evidence="1">
    <location>
        <begin position="582"/>
        <end position="658"/>
    </location>
</feature>
<dbReference type="Proteomes" id="UP000094444">
    <property type="component" value="Unassembled WGS sequence"/>
</dbReference>
<reference evidence="3" key="1">
    <citation type="submission" date="2017-09" db="EMBL/GenBank/DDBJ databases">
        <title>Polyketide synthases of a Diaporthe helianthi virulent isolate.</title>
        <authorList>
            <person name="Baroncelli R."/>
        </authorList>
    </citation>
    <scope>NUCLEOTIDE SEQUENCE [LARGE SCALE GENOMIC DNA]</scope>
    <source>
        <strain evidence="3">7/96</strain>
    </source>
</reference>
<dbReference type="InterPro" id="IPR029045">
    <property type="entry name" value="ClpP/crotonase-like_dom_sf"/>
</dbReference>
<sequence>MKILFICTAHNSLSQRLYLALSQLHAVTIEYALSDDSMREAARLAKPDLIICPFLTSRVPTDLYEEYLTLIVHPGPPGDAGPSSLDWVLMGDDGSESDPAELLKKETLSEKGRPYWGITVLQAEAELDAGPVWAYEQFPVNIDEPGLTKSGLYRGPVTRAAVSACLAAVDRINATAYTSAPITPPLTPGSSNCPSPVYRAIHPGLKAKPQYKELSVGLQKPFLGGVTHHRPLLKAGQRDFNITTHTAKEISRRIRCGDSQPGCQSAVFGQGMYIYGGVVDDGPWIAAVNALPGAIIAVRDEAVCFKTADQHGIWITHVRRIKKKTDPKLWPKVPAVFGLRELGLLTDDSVAKLTRPVGTQAWAKSPHGTFQEVWVDFVAVDEIGCSRVAYVYSDFYNGAMSTAQCGKLVEALGFVLSTHTPQHPLSAVVMMGGSGYFSNGIHLNVIESAADPAMESWDNINRINDVVYYLLHEFPSRNILTIAGVRGNAAAGGVALAAACDSVVAGADVVLNPAYRALGLHGSEYHSISYFARCGQAGGRRILRDMTPISTYDARSIGLVDHVLPGYGALLDTRIRNHVKAVVRSSAPSTPNGSPKGSPSSRSSPSRNILRNRSSAPSLDKKTSASSLGGGGSSSSNNNNNSSSGPRYAPGAWKSNADITPQGLNLARATELGEMSRDFWSPRAERYHSRREAFVRKMKAKSTPLRFAKHRRGDADAGKLDEEETEEYDSVEYFAQKQARELQARVAKMVAQSATTTNNNNNNDEVAARPAGEIGVAVTGDAPAQVPAKDQGPVFACYYNGA</sequence>
<name>A0A2P5HK57_DIAHE</name>
<dbReference type="InParanoid" id="A0A2P5HK57"/>
<dbReference type="CDD" id="cd08650">
    <property type="entry name" value="FMT_core_HypX_N"/>
    <property type="match status" value="1"/>
</dbReference>
<accession>A0A2P5HK57</accession>
<protein>
    <submittedName>
        <fullName evidence="3">Formyl transferase domain-containing protein</fullName>
    </submittedName>
</protein>
<keyword evidence="4" id="KW-1185">Reference proteome</keyword>
<dbReference type="InterPro" id="IPR047180">
    <property type="entry name" value="HoxX-like"/>
</dbReference>
<dbReference type="OrthoDB" id="5126881at2759"/>
<keyword evidence="3" id="KW-0808">Transferase</keyword>
<dbReference type="PANTHER" id="PTHR43388:SF1">
    <property type="entry name" value="HYDROGENASE MATURATION FACTOR HOXX"/>
    <property type="match status" value="1"/>
</dbReference>